<gene>
    <name evidence="6" type="primary">tssM</name>
    <name evidence="6" type="ORF">IV433_19730</name>
</gene>
<dbReference type="InterPro" id="IPR017731">
    <property type="entry name" value="TssM1-like"/>
</dbReference>
<keyword evidence="7" id="KW-1185">Reference proteome</keyword>
<dbReference type="NCBIfam" id="TIGR03348">
    <property type="entry name" value="VI_IcmF"/>
    <property type="match status" value="1"/>
</dbReference>
<dbReference type="InterPro" id="IPR009612">
    <property type="entry name" value="IcmF-rel"/>
</dbReference>
<feature type="domain" description="IcmF-related" evidence="3">
    <location>
        <begin position="513"/>
        <end position="825"/>
    </location>
</feature>
<dbReference type="CDD" id="cd00882">
    <property type="entry name" value="Ras_like_GTPase"/>
    <property type="match status" value="1"/>
</dbReference>
<dbReference type="InterPro" id="IPR053156">
    <property type="entry name" value="T6SS_TssM-like"/>
</dbReference>
<dbReference type="Pfam" id="PF06761">
    <property type="entry name" value="IcmF-related"/>
    <property type="match status" value="1"/>
</dbReference>
<evidence type="ECO:0000313" key="6">
    <source>
        <dbReference type="EMBL" id="MBF7981645.1"/>
    </source>
</evidence>
<dbReference type="Pfam" id="PF06744">
    <property type="entry name" value="IcmF_C"/>
    <property type="match status" value="1"/>
</dbReference>
<name>A0ABS0EC15_9GAMM</name>
<protein>
    <submittedName>
        <fullName evidence="6">Type VI secretion system membrane subunit TssM</fullName>
    </submittedName>
</protein>
<dbReference type="EMBL" id="JADOBI010000010">
    <property type="protein sequence ID" value="MBF7981645.1"/>
    <property type="molecule type" value="Genomic_DNA"/>
</dbReference>
<sequence>MFKISKPGFLRALKPTLRPAMPRLKISAMILLIVGWVLSLVWIWWKGPSWTLGEQHPLAPQANRWLATSVWVLIALAWLTWRVVKRLQHLEEIQRQQRQHEKDPLSLEIHQQQRHLDRWLLRLQRHLAKRNYLYQLPWYMVIGVSGSGKTTLLHEGYPSDTIYIPEKVRGENNATWQISPRVGEHAIIFDIDGKLIEQPVSGQDEANVYNRLWSHWLSWLSQNRPRQPLNGIILSLDLPELLTASKHQREHQLTILRQRLQDIRQHLHCELPVYLVLTKLDLLYGFAPLFQPLDKQQRDTILGVTFTDGSHENDHWRDELQTFWQGWMQLFNQALPDLLLNHVESSQRSMLFSFNRQMQGINEYLESLICGLLAGDNMSVMLRGVYLTSSLQRGQVDDVFIQSAGAQYRLGQTALSSWPIVETQPYFTRNLFPQVLLSEPNLASENSVWLNKNRRRRTVFTAIGAAAIVACITGWHHYYRSNYQAGVTVLAQAKSFMEIPPPQGIDEQGNLQLPLLNPMRDATLAYGDYREHNSLTDMALYQGVKIGPYVEKTYLQLLEQRYLPALLNGLIKDLNAAPPGSEQKLAVLRVIRMLEDKTGRDNKVVEQYMAQRWSTQFHGQRALQTQLMSHLDYALDHTDWHGRRMSGDNDAINRFVPYDKPIANAQRELSKLSIYQRVYQSLRAKAQGVLPADLNLRDQIGPSFDKVFVANKEEELAIPQFLTRYGLQSYFVKQRDSLVELTALDSWVLNITKDVTFSDTDREEIQRHITEQYISDYTATWQAGMNNLDIRDYEDIQEVTDALEQIISGDQPFYRALQTLRDNTQLPPPPANLPDKARDEMMSSLDFQLLTRLGREFAPENGVLTETKDKESTLQAVYQQLTELHRYLLAIQNSPVPGKSALKAVQMRLDQNNSDPIFATRQMAKTLPAPLNRWVGKMADQAWHVVMIEAVHYMEVEWNDKVVKTFQDTLADRYPFNPEATQDASLDAFNRFFKPDGILDSFYQQNLKLFIENKLTWGEDGDVLIRPDVQEQLETAQKIRETFFTQQSALGTQYAIETTELSSNKRRSVLNMDGQLLDYSHGRNYTAHLVWPNTMRNGTESKLTLVGTDSGSPRSISFKGPWAQFRLIDAGSLTNVDDGSFDVRFNVDGGYMVYRLHFDTQDNPFTGGLFSGFTLPDTLY</sequence>
<accession>A0ABS0EC15</accession>
<feature type="transmembrane region" description="Helical" evidence="1">
    <location>
        <begin position="65"/>
        <end position="84"/>
    </location>
</feature>
<evidence type="ECO:0000259" key="5">
    <source>
        <dbReference type="Pfam" id="PF21070"/>
    </source>
</evidence>
<dbReference type="PANTHER" id="PTHR36153:SF5">
    <property type="entry name" value="EXPORTED PROTEIN"/>
    <property type="match status" value="1"/>
</dbReference>
<organism evidence="6 7">
    <name type="scientific">Rahnella laticis</name>
    <dbReference type="NCBI Taxonomy" id="2787622"/>
    <lineage>
        <taxon>Bacteria</taxon>
        <taxon>Pseudomonadati</taxon>
        <taxon>Pseudomonadota</taxon>
        <taxon>Gammaproteobacteria</taxon>
        <taxon>Enterobacterales</taxon>
        <taxon>Yersiniaceae</taxon>
        <taxon>Rahnella</taxon>
    </lineage>
</organism>
<evidence type="ECO:0000259" key="2">
    <source>
        <dbReference type="Pfam" id="PF06744"/>
    </source>
</evidence>
<dbReference type="PANTHER" id="PTHR36153">
    <property type="entry name" value="INNER MEMBRANE PROTEIN-RELATED"/>
    <property type="match status" value="1"/>
</dbReference>
<feature type="transmembrane region" description="Helical" evidence="1">
    <location>
        <begin position="459"/>
        <end position="478"/>
    </location>
</feature>
<dbReference type="InterPro" id="IPR025743">
    <property type="entry name" value="TssM1_N"/>
</dbReference>
<feature type="domain" description="Type VI secretion system component TssM1 N-terminal" evidence="4">
    <location>
        <begin position="210"/>
        <end position="462"/>
    </location>
</feature>
<dbReference type="InterPro" id="IPR010623">
    <property type="entry name" value="IcmF_C"/>
</dbReference>
<reference evidence="6 7" key="1">
    <citation type="submission" date="2020-11" db="EMBL/GenBank/DDBJ databases">
        <title>Taxonomic investigation of Rahnella strains.</title>
        <authorList>
            <person name="Lee S.D."/>
        </authorList>
    </citation>
    <scope>NUCLEOTIDE SEQUENCE [LARGE SCALE GENOMIC DNA]</scope>
    <source>
        <strain evidence="6 7">SAP-17</strain>
    </source>
</reference>
<evidence type="ECO:0000259" key="3">
    <source>
        <dbReference type="Pfam" id="PF06761"/>
    </source>
</evidence>
<dbReference type="InterPro" id="IPR027417">
    <property type="entry name" value="P-loop_NTPase"/>
</dbReference>
<keyword evidence="1" id="KW-1133">Transmembrane helix</keyword>
<evidence type="ECO:0000313" key="7">
    <source>
        <dbReference type="Proteomes" id="UP000636811"/>
    </source>
</evidence>
<keyword evidence="1" id="KW-0812">Transmembrane</keyword>
<evidence type="ECO:0000256" key="1">
    <source>
        <dbReference type="SAM" id="Phobius"/>
    </source>
</evidence>
<feature type="domain" description="Type VI secretion system IcmF C-terminal" evidence="2">
    <location>
        <begin position="1055"/>
        <end position="1159"/>
    </location>
</feature>
<dbReference type="InterPro" id="IPR048677">
    <property type="entry name" value="TssM1_hel"/>
</dbReference>
<keyword evidence="1" id="KW-0472">Membrane</keyword>
<dbReference type="Pfam" id="PF21070">
    <property type="entry name" value="IcmF_helical"/>
    <property type="match status" value="1"/>
</dbReference>
<comment type="caution">
    <text evidence="6">The sequence shown here is derived from an EMBL/GenBank/DDBJ whole genome shotgun (WGS) entry which is preliminary data.</text>
</comment>
<feature type="domain" description="Type VI secretion system component TssM1 helical" evidence="5">
    <location>
        <begin position="954"/>
        <end position="1014"/>
    </location>
</feature>
<dbReference type="Pfam" id="PF14331">
    <property type="entry name" value="IcmF-related_N"/>
    <property type="match status" value="1"/>
</dbReference>
<evidence type="ECO:0000259" key="4">
    <source>
        <dbReference type="Pfam" id="PF14331"/>
    </source>
</evidence>
<dbReference type="SUPFAM" id="SSF52540">
    <property type="entry name" value="P-loop containing nucleoside triphosphate hydrolases"/>
    <property type="match status" value="1"/>
</dbReference>
<dbReference type="Proteomes" id="UP000636811">
    <property type="component" value="Unassembled WGS sequence"/>
</dbReference>
<feature type="transmembrane region" description="Helical" evidence="1">
    <location>
        <begin position="26"/>
        <end position="45"/>
    </location>
</feature>
<proteinExistence type="predicted"/>